<evidence type="ECO:0000313" key="9">
    <source>
        <dbReference type="EMBL" id="AAW42032.2"/>
    </source>
</evidence>
<dbReference type="FunCoup" id="Q5KL75">
    <property type="interactions" value="55"/>
</dbReference>
<dbReference type="Proteomes" id="UP000002149">
    <property type="component" value="Chromosome 3"/>
</dbReference>
<feature type="transmembrane region" description="Helical" evidence="8">
    <location>
        <begin position="39"/>
        <end position="58"/>
    </location>
</feature>
<feature type="compositionally biased region" description="Basic and acidic residues" evidence="7">
    <location>
        <begin position="880"/>
        <end position="900"/>
    </location>
</feature>
<evidence type="ECO:0000256" key="6">
    <source>
        <dbReference type="ARBA" id="ARBA00023136"/>
    </source>
</evidence>
<feature type="transmembrane region" description="Helical" evidence="8">
    <location>
        <begin position="628"/>
        <end position="652"/>
    </location>
</feature>
<evidence type="ECO:0000256" key="7">
    <source>
        <dbReference type="SAM" id="MobiDB-lite"/>
    </source>
</evidence>
<dbReference type="AlphaFoldDB" id="Q5KL75"/>
<dbReference type="RefSeq" id="XP_024512326.1">
    <property type="nucleotide sequence ID" value="XM_024656658.1"/>
</dbReference>
<dbReference type="InterPro" id="IPR003445">
    <property type="entry name" value="Cat_transpt"/>
</dbReference>
<feature type="transmembrane region" description="Helical" evidence="8">
    <location>
        <begin position="108"/>
        <end position="129"/>
    </location>
</feature>
<feature type="transmembrane region" description="Helical" evidence="8">
    <location>
        <begin position="78"/>
        <end position="101"/>
    </location>
</feature>
<protein>
    <submittedName>
        <fullName evidence="9">Potassium ion transporter, putative</fullName>
    </submittedName>
</protein>
<dbReference type="PANTHER" id="PTHR31064">
    <property type="entry name" value="POTASSIUM TRANSPORT PROTEIN DDB_G0292412-RELATED"/>
    <property type="match status" value="1"/>
</dbReference>
<evidence type="ECO:0000256" key="1">
    <source>
        <dbReference type="ARBA" id="ARBA00004141"/>
    </source>
</evidence>
<dbReference type="OrthoDB" id="9999863at2759"/>
<evidence type="ECO:0000256" key="3">
    <source>
        <dbReference type="ARBA" id="ARBA00022692"/>
    </source>
</evidence>
<keyword evidence="3 8" id="KW-0812">Transmembrane</keyword>
<feature type="transmembrane region" description="Helical" evidence="8">
    <location>
        <begin position="496"/>
        <end position="515"/>
    </location>
</feature>
<feature type="transmembrane region" description="Helical" evidence="8">
    <location>
        <begin position="536"/>
        <end position="555"/>
    </location>
</feature>
<dbReference type="SUPFAM" id="SSF81324">
    <property type="entry name" value="Voltage-gated potassium channels"/>
    <property type="match status" value="1"/>
</dbReference>
<dbReference type="PaxDb" id="214684-Q5KL75"/>
<dbReference type="VEuPathDB" id="FungiDB:CNC00490"/>
<evidence type="ECO:0000256" key="5">
    <source>
        <dbReference type="ARBA" id="ARBA00023065"/>
    </source>
</evidence>
<evidence type="ECO:0000256" key="2">
    <source>
        <dbReference type="ARBA" id="ARBA00022448"/>
    </source>
</evidence>
<feature type="transmembrane region" description="Helical" evidence="8">
    <location>
        <begin position="567"/>
        <end position="591"/>
    </location>
</feature>
<feature type="region of interest" description="Disordered" evidence="7">
    <location>
        <begin position="863"/>
        <end position="900"/>
    </location>
</feature>
<dbReference type="GO" id="GO:0140107">
    <property type="term" value="F:high-affinity potassium ion transmembrane transporter activity"/>
    <property type="evidence" value="ECO:0000318"/>
    <property type="project" value="GO_Central"/>
</dbReference>
<dbReference type="PANTHER" id="PTHR31064:SF30">
    <property type="entry name" value="HIGH-AFFINITY POTASSIUM TRANSPORT PROTEIN-RELATED"/>
    <property type="match status" value="1"/>
</dbReference>
<keyword evidence="2" id="KW-0813">Transport</keyword>
<evidence type="ECO:0000256" key="8">
    <source>
        <dbReference type="SAM" id="Phobius"/>
    </source>
</evidence>
<keyword evidence="4 8" id="KW-1133">Transmembrane helix</keyword>
<dbReference type="STRING" id="214684.Q5KL75"/>
<name>Q5KL75_CRYD1</name>
<dbReference type="HOGENOM" id="CLU_005947_3_0_1"/>
<dbReference type="GeneID" id="3256395"/>
<sequence length="900" mass="101521">MKRPRFRVRKAFRKPKMPTVAEARDTWQKLKCHFNFFRIHLLVFTFIPIIAACIFYAANGSASGNANSGLTGRQKVTFIDSLFLCFSAMTTTGLCTVNLSALHPFQQVILFFLFIVGDYSFVSLIMVLVRKHYFRTHCEQLLINDLFRRIPTISYDTGAQGGLNYSSKSFKSTIKKLRGKNIAISGPIDGHKMDNFAEDGLVTAGDQEQHMMTDSPVDMTFEERGRRERAEASEIPADNQTPGPRVPSTLGKSTAALLNPANAAPPPATSSAQAEDHRSPFVDPLFQARQRLRTQTRAKSISAAQHGRSTSDHRPTPPHVTSDVPNHMGGGAIPPKRKNNVHIKDYSHHDQSQHPHLHTAAQIVTHHTIDPTRGLPIPFGHKNTGYGGFPSLLHIFHHFLPERAKQRLYRPVRRVGIVMHPTYAHEFENGHAGHEESWSEAIRGSVAKWMPEGLQGLVIGRNSRFWTEELDDEELEQIGGVEYRALKLLSSIVSSYIFLYQMIPFAILSIYFAKVDYWNSALLETAGEQAGTVNKTWFSLFLSASAYTGCGMVLTDEGLVPFQTCYLMIYVLIVALLVGNHALPIMLRFIIWIGTKITRKGVKHESLHFLLDHPRRCFLYLFPSHQTWYLLFILLAFTVVELFSFLVLNIGLPVVDSLGGWERFSDGLLQSLSVRASGFGIITISDMAPSVLFLYIIFMYVAIYPIAMSVRSTNVYEERALGLYEHDDPDTSGQDEPQFKGHRREVFSKYLMWHMRRQLAFDVWPLALAVLTISMLERGKLLDPQNSWFTIFRIIFECTSGYGTIGLTLGTPNNNYAFSGEFGTASKLVMIVIMLRGRHRGLPVAIDRAILLPREYSRIVKPSEGLQPTLSHSDPFTRASNEDDRSRPIEMELEEADRQG</sequence>
<keyword evidence="10" id="KW-1185">Reference proteome</keyword>
<keyword evidence="5" id="KW-0406">Ion transport</keyword>
<evidence type="ECO:0000313" key="10">
    <source>
        <dbReference type="Proteomes" id="UP000002149"/>
    </source>
</evidence>
<dbReference type="InParanoid" id="Q5KL75"/>
<dbReference type="eggNOG" id="KOG1341">
    <property type="taxonomic scope" value="Eukaryota"/>
</dbReference>
<feature type="region of interest" description="Disordered" evidence="7">
    <location>
        <begin position="218"/>
        <end position="278"/>
    </location>
</feature>
<comment type="subcellular location">
    <subcellularLocation>
        <location evidence="1">Membrane</location>
        <topology evidence="1">Multi-pass membrane protein</topology>
    </subcellularLocation>
</comment>
<dbReference type="GO" id="GO:0005886">
    <property type="term" value="C:plasma membrane"/>
    <property type="evidence" value="ECO:0000318"/>
    <property type="project" value="GO_Central"/>
</dbReference>
<proteinExistence type="predicted"/>
<dbReference type="Pfam" id="PF02386">
    <property type="entry name" value="TrkH"/>
    <property type="match status" value="1"/>
</dbReference>
<organism evidence="9 10">
    <name type="scientific">Cryptococcus deneoformans (strain JEC21 / ATCC MYA-565)</name>
    <name type="common">Cryptococcus neoformans var. neoformans serotype D</name>
    <dbReference type="NCBI Taxonomy" id="214684"/>
    <lineage>
        <taxon>Eukaryota</taxon>
        <taxon>Fungi</taxon>
        <taxon>Dikarya</taxon>
        <taxon>Basidiomycota</taxon>
        <taxon>Agaricomycotina</taxon>
        <taxon>Tremellomycetes</taxon>
        <taxon>Tremellales</taxon>
        <taxon>Cryptococcaceae</taxon>
        <taxon>Cryptococcus</taxon>
        <taxon>Cryptococcus neoformans species complex</taxon>
    </lineage>
</organism>
<dbReference type="InterPro" id="IPR051143">
    <property type="entry name" value="TrkH_K-transport"/>
</dbReference>
<dbReference type="EMBL" id="AE017343">
    <property type="protein sequence ID" value="AAW42032.2"/>
    <property type="molecule type" value="Genomic_DNA"/>
</dbReference>
<accession>Q5KL75</accession>
<feature type="compositionally biased region" description="Basic and acidic residues" evidence="7">
    <location>
        <begin position="221"/>
        <end position="232"/>
    </location>
</feature>
<dbReference type="KEGG" id="cne:CNC00490"/>
<dbReference type="GO" id="GO:0030007">
    <property type="term" value="P:intracellular potassium ion homeostasis"/>
    <property type="evidence" value="ECO:0000318"/>
    <property type="project" value="GO_Central"/>
</dbReference>
<feature type="region of interest" description="Disordered" evidence="7">
    <location>
        <begin position="293"/>
        <end position="339"/>
    </location>
</feature>
<keyword evidence="6 8" id="KW-0472">Membrane</keyword>
<feature type="transmembrane region" description="Helical" evidence="8">
    <location>
        <begin position="672"/>
        <end position="703"/>
    </location>
</feature>
<feature type="transmembrane region" description="Helical" evidence="8">
    <location>
        <begin position="759"/>
        <end position="776"/>
    </location>
</feature>
<gene>
    <name evidence="9" type="ordered locus">CNC00490</name>
</gene>
<evidence type="ECO:0000256" key="4">
    <source>
        <dbReference type="ARBA" id="ARBA00022989"/>
    </source>
</evidence>
<reference evidence="9 10" key="1">
    <citation type="journal article" date="2005" name="Science">
        <title>The genome of the basidiomycetous yeast and human pathogen Cryptococcus neoformans.</title>
        <authorList>
            <person name="Loftus B.J."/>
            <person name="Fung E."/>
            <person name="Roncaglia P."/>
            <person name="Rowley D."/>
            <person name="Amedeo P."/>
            <person name="Bruno D."/>
            <person name="Vamathevan J."/>
            <person name="Miranda M."/>
            <person name="Anderson I.J."/>
            <person name="Fraser J.A."/>
            <person name="Allen J.E."/>
            <person name="Bosdet I.E."/>
            <person name="Brent M.R."/>
            <person name="Chiu R."/>
            <person name="Doering T.L."/>
            <person name="Donlin M.J."/>
            <person name="D'Souza C.A."/>
            <person name="Fox D.S."/>
            <person name="Grinberg V."/>
            <person name="Fu J."/>
            <person name="Fukushima M."/>
            <person name="Haas B.J."/>
            <person name="Huang J.C."/>
            <person name="Janbon G."/>
            <person name="Jones S.J."/>
            <person name="Koo H.L."/>
            <person name="Krzywinski M.I."/>
            <person name="Kwon-Chung J.K."/>
            <person name="Lengeler K.B."/>
            <person name="Maiti R."/>
            <person name="Marra M.A."/>
            <person name="Marra R.E."/>
            <person name="Mathewson C.A."/>
            <person name="Mitchell T.G."/>
            <person name="Pertea M."/>
            <person name="Riggs F.R."/>
            <person name="Salzberg S.L."/>
            <person name="Schein J.E."/>
            <person name="Shvartsbeyn A."/>
            <person name="Shin H."/>
            <person name="Shumway M."/>
            <person name="Specht C.A."/>
            <person name="Suh B.B."/>
            <person name="Tenney A."/>
            <person name="Utterback T.R."/>
            <person name="Wickes B.L."/>
            <person name="Wortman J.R."/>
            <person name="Wye N.H."/>
            <person name="Kronstad J.W."/>
            <person name="Lodge J.K."/>
            <person name="Heitman J."/>
            <person name="Davis R.W."/>
            <person name="Fraser C.M."/>
            <person name="Hyman R.W."/>
        </authorList>
    </citation>
    <scope>NUCLEOTIDE SEQUENCE [LARGE SCALE GENOMIC DNA]</scope>
    <source>
        <strain evidence="10">JEC21 / ATCC MYA-565</strain>
    </source>
</reference>
<dbReference type="GO" id="GO:1990573">
    <property type="term" value="P:potassium ion import across plasma membrane"/>
    <property type="evidence" value="ECO:0000318"/>
    <property type="project" value="GO_Central"/>
</dbReference>